<dbReference type="PANTHER" id="PTHR40780">
    <property type="entry name" value="DUF3669 DOMAIN-CONTAINING PROTEIN"/>
    <property type="match status" value="1"/>
</dbReference>
<comment type="caution">
    <text evidence="2">The sequence shown here is derived from an EMBL/GenBank/DDBJ whole genome shotgun (WGS) entry which is preliminary data.</text>
</comment>
<evidence type="ECO:0000313" key="2">
    <source>
        <dbReference type="EMBL" id="PON28997.1"/>
    </source>
</evidence>
<evidence type="ECO:0000259" key="1">
    <source>
        <dbReference type="Pfam" id="PF12417"/>
    </source>
</evidence>
<dbReference type="InterPro" id="IPR022137">
    <property type="entry name" value="Znf_prot_DUF3669"/>
</dbReference>
<accession>A0A2P4ZXI0</accession>
<dbReference type="EMBL" id="JPDN02000005">
    <property type="protein sequence ID" value="PON28997.1"/>
    <property type="molecule type" value="Genomic_DNA"/>
</dbReference>
<dbReference type="RefSeq" id="XP_018666473.1">
    <property type="nucleotide sequence ID" value="XM_018800331.1"/>
</dbReference>
<proteinExistence type="predicted"/>
<keyword evidence="3" id="KW-1185">Reference proteome</keyword>
<gene>
    <name evidence="2" type="ORF">TGAM01_v202105</name>
</gene>
<dbReference type="Pfam" id="PF12417">
    <property type="entry name" value="DUF3669"/>
    <property type="match status" value="1"/>
</dbReference>
<sequence>MVLWHPKRLNTQYNSLPASLRSFLNEVTEEIPRAPLETRVLNSIELELSRRLSLRNQHFATFFKIKRRERNDADLPYRKIGAGSCGTILAQEGQPFVVKVAKTDGNALWNDYVMHASIADQFRIWSVIEVKIPACHYFVPKGNPYFDDKPTLLQAAEQVCNMPKDALVTERIYPLPLRTRDLLIENFCAEQDKSAARRGPENRDCLVRVYLGSMWGGIGRSFSLRNFRLHLNQMADLQLDAKVIAGRIATALAVMHWAAKTDARNVEFVLASSSEKISENFLGREIQTFEQPIYTGPPSNVHNDFFTRTADLWVLDFNQVQPITMDEAGVATAVEAYKFNDPYFPRPLRESRIEKVVWNEFVEQYLGAAHIIIREEENTRLLPLPGKFISGLIALERHKQQRD</sequence>
<dbReference type="GeneID" id="29980414"/>
<dbReference type="Proteomes" id="UP000054821">
    <property type="component" value="Unassembled WGS sequence"/>
</dbReference>
<feature type="domain" description="DUF3669" evidence="1">
    <location>
        <begin position="312"/>
        <end position="376"/>
    </location>
</feature>
<evidence type="ECO:0000313" key="3">
    <source>
        <dbReference type="Proteomes" id="UP000054821"/>
    </source>
</evidence>
<name>A0A2P4ZXI0_9HYPO</name>
<dbReference type="AlphaFoldDB" id="A0A2P4ZXI0"/>
<organism evidence="2 3">
    <name type="scientific">Trichoderma gamsii</name>
    <dbReference type="NCBI Taxonomy" id="398673"/>
    <lineage>
        <taxon>Eukaryota</taxon>
        <taxon>Fungi</taxon>
        <taxon>Dikarya</taxon>
        <taxon>Ascomycota</taxon>
        <taxon>Pezizomycotina</taxon>
        <taxon>Sordariomycetes</taxon>
        <taxon>Hypocreomycetidae</taxon>
        <taxon>Hypocreales</taxon>
        <taxon>Hypocreaceae</taxon>
        <taxon>Trichoderma</taxon>
    </lineage>
</organism>
<dbReference type="PANTHER" id="PTHR40780:SF2">
    <property type="entry name" value="DUF3669 DOMAIN-CONTAINING PROTEIN"/>
    <property type="match status" value="1"/>
</dbReference>
<reference evidence="2 3" key="1">
    <citation type="journal article" date="2016" name="Genome Announc.">
        <title>Draft Whole-Genome Sequence of Trichoderma gamsii T6085, a Promising Biocontrol Agent of Fusarium Head Blight on Wheat.</title>
        <authorList>
            <person name="Baroncelli R."/>
            <person name="Zapparata A."/>
            <person name="Piaggeschi G."/>
            <person name="Sarrocco S."/>
            <person name="Vannacci G."/>
        </authorList>
    </citation>
    <scope>NUCLEOTIDE SEQUENCE [LARGE SCALE GENOMIC DNA]</scope>
    <source>
        <strain evidence="2 3">T6085</strain>
    </source>
</reference>
<protein>
    <recommendedName>
        <fullName evidence="1">DUF3669 domain-containing protein</fullName>
    </recommendedName>
</protein>